<feature type="region of interest" description="Disordered" evidence="5">
    <location>
        <begin position="53"/>
        <end position="75"/>
    </location>
</feature>
<dbReference type="GO" id="GO:0006457">
    <property type="term" value="P:protein folding"/>
    <property type="evidence" value="ECO:0007669"/>
    <property type="project" value="InterPro"/>
</dbReference>
<proteinExistence type="inferred from homology"/>
<dbReference type="Gene3D" id="2.40.100.10">
    <property type="entry name" value="Cyclophilin-like"/>
    <property type="match status" value="1"/>
</dbReference>
<comment type="catalytic activity">
    <reaction evidence="1">
        <text>[protein]-peptidylproline (omega=180) = [protein]-peptidylproline (omega=0)</text>
        <dbReference type="Rhea" id="RHEA:16237"/>
        <dbReference type="Rhea" id="RHEA-COMP:10747"/>
        <dbReference type="Rhea" id="RHEA-COMP:10748"/>
        <dbReference type="ChEBI" id="CHEBI:83833"/>
        <dbReference type="ChEBI" id="CHEBI:83834"/>
        <dbReference type="EC" id="5.2.1.8"/>
    </reaction>
</comment>
<feature type="compositionally biased region" description="Basic and acidic residues" evidence="5">
    <location>
        <begin position="183"/>
        <end position="197"/>
    </location>
</feature>
<feature type="region of interest" description="Disordered" evidence="5">
    <location>
        <begin position="164"/>
        <end position="202"/>
    </location>
</feature>
<dbReference type="InterPro" id="IPR029000">
    <property type="entry name" value="Cyclophilin-like_dom_sf"/>
</dbReference>
<dbReference type="SUPFAM" id="SSF50891">
    <property type="entry name" value="Cyclophilin-like"/>
    <property type="match status" value="1"/>
</dbReference>
<evidence type="ECO:0000259" key="6">
    <source>
        <dbReference type="PROSITE" id="PS50072"/>
    </source>
</evidence>
<organism evidence="7 8">
    <name type="scientific">Sordaria macrospora</name>
    <dbReference type="NCBI Taxonomy" id="5147"/>
    <lineage>
        <taxon>Eukaryota</taxon>
        <taxon>Fungi</taxon>
        <taxon>Dikarya</taxon>
        <taxon>Ascomycota</taxon>
        <taxon>Pezizomycotina</taxon>
        <taxon>Sordariomycetes</taxon>
        <taxon>Sordariomycetidae</taxon>
        <taxon>Sordariales</taxon>
        <taxon>Sordariaceae</taxon>
        <taxon>Sordaria</taxon>
    </lineage>
</organism>
<dbReference type="Proteomes" id="UP000433876">
    <property type="component" value="Unassembled WGS sequence"/>
</dbReference>
<dbReference type="CDD" id="cd01928">
    <property type="entry name" value="Cyclophilin_PPIL3_like"/>
    <property type="match status" value="1"/>
</dbReference>
<dbReference type="PROSITE" id="PS00170">
    <property type="entry name" value="CSA_PPIASE_1"/>
    <property type="match status" value="1"/>
</dbReference>
<comment type="caution">
    <text evidence="7">The sequence shown here is derived from an EMBL/GenBank/DDBJ whole genome shotgun (WGS) entry which is preliminary data.</text>
</comment>
<evidence type="ECO:0000256" key="4">
    <source>
        <dbReference type="ARBA" id="ARBA00040797"/>
    </source>
</evidence>
<evidence type="ECO:0000256" key="3">
    <source>
        <dbReference type="ARBA" id="ARBA00038286"/>
    </source>
</evidence>
<sequence>MSVTLHTTLGDLKIEIFCESVPKTAENFLALCASGYYNASPFHRMIPSFMVQTGAPAHPNPPENPKGGRSIYGPTFEDEIRPTLKHNERGIVSMANKGPNTNGSQFFVLFDKAPHLDGLNTVFGKLIGDDSMATLAKLEGLEVDKKNRIKDAVKIERVTNRRWMGKKRISQPDQARPSWASRAARDDELGQQRDQESSLRQNANYEDYQAQGRATHDTRQPCSHWNHALGEREDISQMMMMTETDGPASEGTKHGTHTARKSGVRNGIEQQPCWCYTIGLIKIGRLWLERELLPPRAAPCVGIRGPQACEVDWRIVDYERVRVIIFGSSDYLRPV</sequence>
<evidence type="ECO:0000313" key="8">
    <source>
        <dbReference type="Proteomes" id="UP000433876"/>
    </source>
</evidence>
<comment type="similarity">
    <text evidence="3">Belongs to the cyclophilin-type PPIase family. PPIL3 subfamily.</text>
</comment>
<dbReference type="AlphaFoldDB" id="A0A8S8ZBW8"/>
<dbReference type="GO" id="GO:0003755">
    <property type="term" value="F:peptidyl-prolyl cis-trans isomerase activity"/>
    <property type="evidence" value="ECO:0007669"/>
    <property type="project" value="UniProtKB-EC"/>
</dbReference>
<dbReference type="PANTHER" id="PTHR45625">
    <property type="entry name" value="PEPTIDYL-PROLYL CIS-TRANS ISOMERASE-RELATED"/>
    <property type="match status" value="1"/>
</dbReference>
<dbReference type="VEuPathDB" id="FungiDB:SMAC_06252"/>
<dbReference type="PROSITE" id="PS50072">
    <property type="entry name" value="CSA_PPIASE_2"/>
    <property type="match status" value="1"/>
</dbReference>
<evidence type="ECO:0000256" key="2">
    <source>
        <dbReference type="ARBA" id="ARBA00029569"/>
    </source>
</evidence>
<gene>
    <name evidence="7" type="ORF">SMACR_06252</name>
</gene>
<dbReference type="Pfam" id="PF00160">
    <property type="entry name" value="Pro_isomerase"/>
    <property type="match status" value="1"/>
</dbReference>
<dbReference type="GO" id="GO:0071013">
    <property type="term" value="C:catalytic step 2 spliceosome"/>
    <property type="evidence" value="ECO:0007669"/>
    <property type="project" value="TreeGrafter"/>
</dbReference>
<dbReference type="InterPro" id="IPR020892">
    <property type="entry name" value="Cyclophilin-type_PPIase_CS"/>
</dbReference>
<accession>A0A8S8ZBW8</accession>
<dbReference type="PANTHER" id="PTHR45625:SF2">
    <property type="entry name" value="PEPTIDYL-PROLYL CIS-TRANS ISOMERASE-LIKE 3"/>
    <property type="match status" value="1"/>
</dbReference>
<dbReference type="PRINTS" id="PR00153">
    <property type="entry name" value="CSAPPISMRASE"/>
</dbReference>
<dbReference type="InterPro" id="IPR002130">
    <property type="entry name" value="Cyclophilin-type_PPIase_dom"/>
</dbReference>
<reference evidence="7 8" key="1">
    <citation type="submission" date="2017-07" db="EMBL/GenBank/DDBJ databases">
        <title>Genome sequence of the Sordaria macrospora wild type strain R19027.</title>
        <authorList>
            <person name="Nowrousian M."/>
            <person name="Teichert I."/>
            <person name="Kueck U."/>
        </authorList>
    </citation>
    <scope>NUCLEOTIDE SEQUENCE [LARGE SCALE GENOMIC DNA]</scope>
    <source>
        <strain evidence="7 8">R19027</strain>
        <tissue evidence="7">Mycelium</tissue>
    </source>
</reference>
<feature type="domain" description="PPIase cyclophilin-type" evidence="6">
    <location>
        <begin position="6"/>
        <end position="160"/>
    </location>
</feature>
<dbReference type="InterPro" id="IPR044666">
    <property type="entry name" value="Cyclophilin_A-like"/>
</dbReference>
<protein>
    <recommendedName>
        <fullName evidence="4">Peptidyl-prolyl cis-trans isomerase-like 3</fullName>
    </recommendedName>
    <alternativeName>
        <fullName evidence="2">Rotamase</fullName>
    </alternativeName>
</protein>
<evidence type="ECO:0000256" key="1">
    <source>
        <dbReference type="ARBA" id="ARBA00000971"/>
    </source>
</evidence>
<dbReference type="EMBL" id="NMPR01000260">
    <property type="protein sequence ID" value="KAA8624100.1"/>
    <property type="molecule type" value="Genomic_DNA"/>
</dbReference>
<evidence type="ECO:0000256" key="5">
    <source>
        <dbReference type="SAM" id="MobiDB-lite"/>
    </source>
</evidence>
<evidence type="ECO:0000313" key="7">
    <source>
        <dbReference type="EMBL" id="KAA8624100.1"/>
    </source>
</evidence>
<name>A0A8S8ZBW8_SORMA</name>